<comment type="caution">
    <text evidence="1">The sequence shown here is derived from an EMBL/GenBank/DDBJ whole genome shotgun (WGS) entry which is preliminary data.</text>
</comment>
<evidence type="ECO:0000313" key="1">
    <source>
        <dbReference type="EMBL" id="KAK8786233.1"/>
    </source>
</evidence>
<dbReference type="AlphaFoldDB" id="A0AAQ4FHH7"/>
<keyword evidence="2" id="KW-1185">Reference proteome</keyword>
<organism evidence="1 2">
    <name type="scientific">Amblyomma americanum</name>
    <name type="common">Lone star tick</name>
    <dbReference type="NCBI Taxonomy" id="6943"/>
    <lineage>
        <taxon>Eukaryota</taxon>
        <taxon>Metazoa</taxon>
        <taxon>Ecdysozoa</taxon>
        <taxon>Arthropoda</taxon>
        <taxon>Chelicerata</taxon>
        <taxon>Arachnida</taxon>
        <taxon>Acari</taxon>
        <taxon>Parasitiformes</taxon>
        <taxon>Ixodida</taxon>
        <taxon>Ixodoidea</taxon>
        <taxon>Ixodidae</taxon>
        <taxon>Amblyomminae</taxon>
        <taxon>Amblyomma</taxon>
    </lineage>
</organism>
<sequence>MNHIQEATPGTVRVYARILGKSESSQSTVQGSDGSTVQSIRLPAKETGALLVPLQGHRSDVCLELQPILQYPVHKRANVHGHEGDASTRRVRYINKARKEDTKAAITTDETGITTGCRGGTIVRKLKQDNGSDFRDRRSSRKQTFWVYQRQLGHSAQDRPDEVWIHLLALKPASCLNRGISLRSSQSEVAAKCLLGATVIDVPPSLSTLSS</sequence>
<reference evidence="1 2" key="1">
    <citation type="journal article" date="2023" name="Arcadia Sci">
        <title>De novo assembly of a long-read Amblyomma americanum tick genome.</title>
        <authorList>
            <person name="Chou S."/>
            <person name="Poskanzer K.E."/>
            <person name="Rollins M."/>
            <person name="Thuy-Boun P.S."/>
        </authorList>
    </citation>
    <scope>NUCLEOTIDE SEQUENCE [LARGE SCALE GENOMIC DNA]</scope>
    <source>
        <strain evidence="1">F_SG_1</strain>
        <tissue evidence="1">Salivary glands</tissue>
    </source>
</reference>
<gene>
    <name evidence="1" type="ORF">V5799_007402</name>
</gene>
<dbReference type="Proteomes" id="UP001321473">
    <property type="component" value="Unassembled WGS sequence"/>
</dbReference>
<evidence type="ECO:0000313" key="2">
    <source>
        <dbReference type="Proteomes" id="UP001321473"/>
    </source>
</evidence>
<proteinExistence type="predicted"/>
<dbReference type="EMBL" id="JARKHS020002872">
    <property type="protein sequence ID" value="KAK8786233.1"/>
    <property type="molecule type" value="Genomic_DNA"/>
</dbReference>
<protein>
    <submittedName>
        <fullName evidence="1">Uncharacterized protein</fullName>
    </submittedName>
</protein>
<accession>A0AAQ4FHH7</accession>
<name>A0AAQ4FHH7_AMBAM</name>